<evidence type="ECO:0000313" key="8">
    <source>
        <dbReference type="Proteomes" id="UP000766595"/>
    </source>
</evidence>
<name>A0A947D9D2_9HYPH</name>
<evidence type="ECO:0000259" key="6">
    <source>
        <dbReference type="Pfam" id="PF14748"/>
    </source>
</evidence>
<dbReference type="InterPro" id="IPR036291">
    <property type="entry name" value="NAD(P)-bd_dom_sf"/>
</dbReference>
<organism evidence="7 8">
    <name type="scientific">Prosthecodimorpha staleyi</name>
    <dbReference type="NCBI Taxonomy" id="2840188"/>
    <lineage>
        <taxon>Bacteria</taxon>
        <taxon>Pseudomonadati</taxon>
        <taxon>Pseudomonadota</taxon>
        <taxon>Alphaproteobacteria</taxon>
        <taxon>Hyphomicrobiales</taxon>
        <taxon>Ancalomicrobiaceae</taxon>
        <taxon>Prosthecodimorpha</taxon>
    </lineage>
</organism>
<dbReference type="RefSeq" id="WP_261971667.1">
    <property type="nucleotide sequence ID" value="NZ_JAHHZF010000022.1"/>
</dbReference>
<keyword evidence="8" id="KW-1185">Reference proteome</keyword>
<comment type="similarity">
    <text evidence="1">Belongs to the pyrroline-5-carboxylate reductase family.</text>
</comment>
<keyword evidence="2 4" id="KW-0521">NADP</keyword>
<evidence type="ECO:0000256" key="2">
    <source>
        <dbReference type="ARBA" id="ARBA00022857"/>
    </source>
</evidence>
<dbReference type="SUPFAM" id="SSF51735">
    <property type="entry name" value="NAD(P)-binding Rossmann-fold domains"/>
    <property type="match status" value="1"/>
</dbReference>
<dbReference type="InterPro" id="IPR029036">
    <property type="entry name" value="P5CR_dimer"/>
</dbReference>
<evidence type="ECO:0000256" key="4">
    <source>
        <dbReference type="PIRSR" id="PIRSR000193-1"/>
    </source>
</evidence>
<dbReference type="EMBL" id="JAHHZF010000022">
    <property type="protein sequence ID" value="MBT9293170.1"/>
    <property type="molecule type" value="Genomic_DNA"/>
</dbReference>
<feature type="binding site" evidence="4">
    <location>
        <begin position="70"/>
        <end position="73"/>
    </location>
    <ligand>
        <name>NADP(+)</name>
        <dbReference type="ChEBI" id="CHEBI:58349"/>
    </ligand>
</feature>
<gene>
    <name evidence="7" type="ORF">KL771_27195</name>
</gene>
<dbReference type="InterPro" id="IPR000304">
    <property type="entry name" value="Pyrroline-COOH_reductase"/>
</dbReference>
<feature type="domain" description="Pyrroline-5-carboxylate reductase dimerisation" evidence="6">
    <location>
        <begin position="160"/>
        <end position="264"/>
    </location>
</feature>
<evidence type="ECO:0000259" key="5">
    <source>
        <dbReference type="Pfam" id="PF03807"/>
    </source>
</evidence>
<sequence length="270" mass="27967">MISRALTILIAGTGRLAAILAKAASRASASDTIAVVGRNREARDALIAEVPGLRTGELDWASRADLLILAVSPQAYPDVLAAFAPHLAPKTVIVSVTNGVALETLGQWTANPVVKAIPTTAQAVGCGAVPVVAGPAATPADIALVKGWFSRFSQPFDVNEADIRVASNVASSAIAVLALFARAFVSANAARTDTISPASLDIMIAESLIATGELLRQGHSYETIIHSTATPLGVTEALMRPLAEVAPEVCVRMVEAGFVRQSELQSDPKS</sequence>
<dbReference type="Gene3D" id="1.10.3730.10">
    <property type="entry name" value="ProC C-terminal domain-like"/>
    <property type="match status" value="1"/>
</dbReference>
<dbReference type="Gene3D" id="3.40.50.720">
    <property type="entry name" value="NAD(P)-binding Rossmann-like Domain"/>
    <property type="match status" value="1"/>
</dbReference>
<evidence type="ECO:0000256" key="1">
    <source>
        <dbReference type="ARBA" id="ARBA00005525"/>
    </source>
</evidence>
<dbReference type="InterPro" id="IPR028939">
    <property type="entry name" value="P5C_Rdtase_cat_N"/>
</dbReference>
<proteinExistence type="inferred from homology"/>
<comment type="caution">
    <text evidence="7">The sequence shown here is derived from an EMBL/GenBank/DDBJ whole genome shotgun (WGS) entry which is preliminary data.</text>
</comment>
<dbReference type="GO" id="GO:0004735">
    <property type="term" value="F:pyrroline-5-carboxylate reductase activity"/>
    <property type="evidence" value="ECO:0007669"/>
    <property type="project" value="InterPro"/>
</dbReference>
<dbReference type="Pfam" id="PF14748">
    <property type="entry name" value="P5CR_dimer"/>
    <property type="match status" value="1"/>
</dbReference>
<keyword evidence="3" id="KW-0560">Oxidoreductase</keyword>
<accession>A0A947D9D2</accession>
<feature type="domain" description="Pyrroline-5-carboxylate reductase catalytic N-terminal" evidence="5">
    <location>
        <begin position="9"/>
        <end position="99"/>
    </location>
</feature>
<dbReference type="PANTHER" id="PTHR11645:SF0">
    <property type="entry name" value="PYRROLINE-5-CARBOXYLATE REDUCTASE 3"/>
    <property type="match status" value="1"/>
</dbReference>
<reference evidence="7 8" key="1">
    <citation type="submission" date="2021-06" db="EMBL/GenBank/DDBJ databases">
        <authorList>
            <person name="Grouzdev D.S."/>
            <person name="Koziaeva V."/>
        </authorList>
    </citation>
    <scope>NUCLEOTIDE SEQUENCE [LARGE SCALE GENOMIC DNA]</scope>
    <source>
        <strain evidence="7 8">22</strain>
    </source>
</reference>
<dbReference type="PIRSF" id="PIRSF000193">
    <property type="entry name" value="Pyrrol-5-carb_rd"/>
    <property type="match status" value="1"/>
</dbReference>
<evidence type="ECO:0000256" key="3">
    <source>
        <dbReference type="ARBA" id="ARBA00023002"/>
    </source>
</evidence>
<protein>
    <submittedName>
        <fullName evidence="7">NAD(P)-binding domain-containing protein</fullName>
    </submittedName>
</protein>
<dbReference type="GO" id="GO:0055129">
    <property type="term" value="P:L-proline biosynthetic process"/>
    <property type="evidence" value="ECO:0007669"/>
    <property type="project" value="TreeGrafter"/>
</dbReference>
<dbReference type="Proteomes" id="UP000766595">
    <property type="component" value="Unassembled WGS sequence"/>
</dbReference>
<dbReference type="Pfam" id="PF03807">
    <property type="entry name" value="F420_oxidored"/>
    <property type="match status" value="1"/>
</dbReference>
<evidence type="ECO:0000313" key="7">
    <source>
        <dbReference type="EMBL" id="MBT9293170.1"/>
    </source>
</evidence>
<dbReference type="AlphaFoldDB" id="A0A947D9D2"/>
<dbReference type="PANTHER" id="PTHR11645">
    <property type="entry name" value="PYRROLINE-5-CARBOXYLATE REDUCTASE"/>
    <property type="match status" value="1"/>
</dbReference>